<dbReference type="Proteomes" id="UP000256780">
    <property type="component" value="Chromosome CBM2587_a"/>
</dbReference>
<dbReference type="EMBL" id="OFSQ01000003">
    <property type="protein sequence ID" value="SOY43863.1"/>
    <property type="molecule type" value="Genomic_DNA"/>
</dbReference>
<reference evidence="1 2" key="1">
    <citation type="submission" date="2018-01" db="EMBL/GenBank/DDBJ databases">
        <authorList>
            <person name="Clerissi C."/>
        </authorList>
    </citation>
    <scope>NUCLEOTIDE SEQUENCE [LARGE SCALE GENOMIC DNA]</scope>
    <source>
        <strain evidence="1">Cupriavidus sp. LMG 19464</strain>
    </source>
</reference>
<dbReference type="AlphaFoldDB" id="A0A975ZXU1"/>
<gene>
    <name evidence="1" type="ORF">CBM2587_A110078</name>
</gene>
<proteinExistence type="predicted"/>
<accession>A0A975ZXU1</accession>
<comment type="caution">
    <text evidence="1">The sequence shown here is derived from an EMBL/GenBank/DDBJ whole genome shotgun (WGS) entry which is preliminary data.</text>
</comment>
<evidence type="ECO:0000313" key="1">
    <source>
        <dbReference type="EMBL" id="SOY43863.1"/>
    </source>
</evidence>
<name>A0A975ZXU1_9BURK</name>
<sequence length="90" mass="9793">MGNAVIVVLRTGPRGEARGAPGEPCEIDGLIRADLGGNVWLPNGAGTACEQRRIARFPSFPLRAKFLESPALSGTRHPQARIFLERSFFF</sequence>
<protein>
    <submittedName>
        <fullName evidence="1">Uncharacterized protein</fullName>
    </submittedName>
</protein>
<organism evidence="1 2">
    <name type="scientific">Cupriavidus taiwanensis</name>
    <dbReference type="NCBI Taxonomy" id="164546"/>
    <lineage>
        <taxon>Bacteria</taxon>
        <taxon>Pseudomonadati</taxon>
        <taxon>Pseudomonadota</taxon>
        <taxon>Betaproteobacteria</taxon>
        <taxon>Burkholderiales</taxon>
        <taxon>Burkholderiaceae</taxon>
        <taxon>Cupriavidus</taxon>
    </lineage>
</organism>
<evidence type="ECO:0000313" key="2">
    <source>
        <dbReference type="Proteomes" id="UP000256780"/>
    </source>
</evidence>